<dbReference type="EMBL" id="CP021108">
    <property type="protein sequence ID" value="ARP80792.1"/>
    <property type="molecule type" value="Genomic_DNA"/>
</dbReference>
<dbReference type="OrthoDB" id="8566218at2"/>
<dbReference type="Proteomes" id="UP000194151">
    <property type="component" value="Chromosome"/>
</dbReference>
<feature type="transmembrane region" description="Helical" evidence="8">
    <location>
        <begin position="318"/>
        <end position="339"/>
    </location>
</feature>
<evidence type="ECO:0000313" key="9">
    <source>
        <dbReference type="EMBL" id="ARP80792.1"/>
    </source>
</evidence>
<evidence type="ECO:0000256" key="1">
    <source>
        <dbReference type="ARBA" id="ARBA00004651"/>
    </source>
</evidence>
<protein>
    <submittedName>
        <fullName evidence="9">AI-2E family transporter</fullName>
    </submittedName>
</protein>
<keyword evidence="6 8" id="KW-1133">Transmembrane helix</keyword>
<dbReference type="AlphaFoldDB" id="A0A1W6YIC2"/>
<evidence type="ECO:0000256" key="5">
    <source>
        <dbReference type="ARBA" id="ARBA00022692"/>
    </source>
</evidence>
<evidence type="ECO:0000256" key="3">
    <source>
        <dbReference type="ARBA" id="ARBA00022448"/>
    </source>
</evidence>
<feature type="transmembrane region" description="Helical" evidence="8">
    <location>
        <begin position="46"/>
        <end position="62"/>
    </location>
</feature>
<dbReference type="PANTHER" id="PTHR21716:SF53">
    <property type="entry name" value="PERMEASE PERM-RELATED"/>
    <property type="match status" value="1"/>
</dbReference>
<dbReference type="STRING" id="1416806.CAL12_08035"/>
<dbReference type="KEGG" id="bgv:CAL12_08035"/>
<evidence type="ECO:0000256" key="2">
    <source>
        <dbReference type="ARBA" id="ARBA00009773"/>
    </source>
</evidence>
<feature type="transmembrane region" description="Helical" evidence="8">
    <location>
        <begin position="290"/>
        <end position="311"/>
    </location>
</feature>
<evidence type="ECO:0000256" key="8">
    <source>
        <dbReference type="SAM" id="Phobius"/>
    </source>
</evidence>
<keyword evidence="3" id="KW-0813">Transport</keyword>
<keyword evidence="7 8" id="KW-0472">Membrane</keyword>
<proteinExistence type="inferred from homology"/>
<feature type="transmembrane region" description="Helical" evidence="8">
    <location>
        <begin position="250"/>
        <end position="270"/>
    </location>
</feature>
<accession>A0A1W6YIC2</accession>
<feature type="transmembrane region" description="Helical" evidence="8">
    <location>
        <begin position="188"/>
        <end position="213"/>
    </location>
</feature>
<reference evidence="9 10" key="1">
    <citation type="submission" date="2017-05" db="EMBL/GenBank/DDBJ databases">
        <title>Complete and WGS of Bordetella genogroups.</title>
        <authorList>
            <person name="Spilker T."/>
            <person name="LiPuma J."/>
        </authorList>
    </citation>
    <scope>NUCLEOTIDE SEQUENCE [LARGE SCALE GENOMIC DNA]</scope>
    <source>
        <strain evidence="9 10">AU19157</strain>
    </source>
</reference>
<evidence type="ECO:0000256" key="6">
    <source>
        <dbReference type="ARBA" id="ARBA00022989"/>
    </source>
</evidence>
<dbReference type="Pfam" id="PF01594">
    <property type="entry name" value="AI-2E_transport"/>
    <property type="match status" value="1"/>
</dbReference>
<comment type="subcellular location">
    <subcellularLocation>
        <location evidence="1">Cell membrane</location>
        <topology evidence="1">Multi-pass membrane protein</topology>
    </subcellularLocation>
</comment>
<feature type="transmembrane region" description="Helical" evidence="8">
    <location>
        <begin position="68"/>
        <end position="86"/>
    </location>
</feature>
<sequence length="396" mass="42240">MSAQPRAPSAQATTVSETAVQTVQAAASTAGEGATAMPPPRAFDRRHAPVTIIAVLAVVFALQQARDFVIPVVLAIILSYALDTPMTFLHQRLRLPRAIAATVVVLTMLGIVVFGVFALRGQVMSIVDSLPQTAQKVSRSLATFSGGNGSIVDKVRSAANTLSAPEKPRNGGERVVVTRPADKLEDMLLAGSLGIAAFVGQSLMVTFLVFFLLMAGDTFKRKFIHLCGRNLSEKKVSVHMLGEIHRSIRLYMMMMVVTNALLGVLTWLAFRAIGLDNAGTWGVVAGALHIVPYFGPLLVAVFTGVAALLQFGELGPALLVASVSLFIAALIGFVVQTWMTGRIARMNPVAVFVILLLFTWAWGIWGTLLSIPIAVIVKVVADHVQGFQGVAEFLGE</sequence>
<evidence type="ECO:0000256" key="7">
    <source>
        <dbReference type="ARBA" id="ARBA00023136"/>
    </source>
</evidence>
<organism evidence="9 10">
    <name type="scientific">Bordetella genomosp. 8</name>
    <dbReference type="NCBI Taxonomy" id="1416806"/>
    <lineage>
        <taxon>Bacteria</taxon>
        <taxon>Pseudomonadati</taxon>
        <taxon>Pseudomonadota</taxon>
        <taxon>Betaproteobacteria</taxon>
        <taxon>Burkholderiales</taxon>
        <taxon>Alcaligenaceae</taxon>
        <taxon>Bordetella</taxon>
    </lineage>
</organism>
<feature type="transmembrane region" description="Helical" evidence="8">
    <location>
        <begin position="98"/>
        <end position="119"/>
    </location>
</feature>
<gene>
    <name evidence="9" type="ORF">CAL12_08035</name>
</gene>
<evidence type="ECO:0000256" key="4">
    <source>
        <dbReference type="ARBA" id="ARBA00022475"/>
    </source>
</evidence>
<keyword evidence="10" id="KW-1185">Reference proteome</keyword>
<evidence type="ECO:0000313" key="10">
    <source>
        <dbReference type="Proteomes" id="UP000194151"/>
    </source>
</evidence>
<dbReference type="PANTHER" id="PTHR21716">
    <property type="entry name" value="TRANSMEMBRANE PROTEIN"/>
    <property type="match status" value="1"/>
</dbReference>
<dbReference type="InterPro" id="IPR002549">
    <property type="entry name" value="AI-2E-like"/>
</dbReference>
<name>A0A1W6YIC2_9BORD</name>
<keyword evidence="5 8" id="KW-0812">Transmembrane</keyword>
<keyword evidence="4" id="KW-1003">Cell membrane</keyword>
<dbReference type="GO" id="GO:0005886">
    <property type="term" value="C:plasma membrane"/>
    <property type="evidence" value="ECO:0007669"/>
    <property type="project" value="UniProtKB-SubCell"/>
</dbReference>
<comment type="similarity">
    <text evidence="2">Belongs to the autoinducer-2 exporter (AI-2E) (TC 2.A.86) family.</text>
</comment>
<feature type="transmembrane region" description="Helical" evidence="8">
    <location>
        <begin position="351"/>
        <end position="377"/>
    </location>
</feature>